<dbReference type="InterPro" id="IPR011893">
    <property type="entry name" value="Selenoprotein_Rdx-typ"/>
</dbReference>
<keyword evidence="2" id="KW-0732">Signal</keyword>
<dbReference type="NCBIfam" id="TIGR02174">
    <property type="entry name" value="CXXU_selWTH"/>
    <property type="match status" value="1"/>
</dbReference>
<reference evidence="3" key="1">
    <citation type="submission" date="2021-01" db="EMBL/GenBank/DDBJ databases">
        <authorList>
            <person name="Corre E."/>
            <person name="Pelletier E."/>
            <person name="Niang G."/>
            <person name="Scheremetjew M."/>
            <person name="Finn R."/>
            <person name="Kale V."/>
            <person name="Holt S."/>
            <person name="Cochrane G."/>
            <person name="Meng A."/>
            <person name="Brown T."/>
            <person name="Cohen L."/>
        </authorList>
    </citation>
    <scope>NUCLEOTIDE SEQUENCE</scope>
    <source>
        <strain evidence="3">CCMP127</strain>
    </source>
</reference>
<evidence type="ECO:0008006" key="4">
    <source>
        <dbReference type="Google" id="ProtNLM"/>
    </source>
</evidence>
<name>A0A7S3L752_9STRA</name>
<feature type="signal peptide" evidence="2">
    <location>
        <begin position="1"/>
        <end position="31"/>
    </location>
</feature>
<evidence type="ECO:0000256" key="1">
    <source>
        <dbReference type="ARBA" id="ARBA00023284"/>
    </source>
</evidence>
<dbReference type="SUPFAM" id="SSF52833">
    <property type="entry name" value="Thioredoxin-like"/>
    <property type="match status" value="2"/>
</dbReference>
<dbReference type="PANTHER" id="PTHR36417:SF2">
    <property type="entry name" value="SELENOPROTEIN DOMAIN PROTEIN (AFU_ORTHOLOGUE AFUA_1G05220)"/>
    <property type="match status" value="1"/>
</dbReference>
<organism evidence="3">
    <name type="scientific">Amphora coffeiformis</name>
    <dbReference type="NCBI Taxonomy" id="265554"/>
    <lineage>
        <taxon>Eukaryota</taxon>
        <taxon>Sar</taxon>
        <taxon>Stramenopiles</taxon>
        <taxon>Ochrophyta</taxon>
        <taxon>Bacillariophyta</taxon>
        <taxon>Bacillariophyceae</taxon>
        <taxon>Bacillariophycidae</taxon>
        <taxon>Thalassiophysales</taxon>
        <taxon>Catenulaceae</taxon>
        <taxon>Amphora</taxon>
    </lineage>
</organism>
<protein>
    <recommendedName>
        <fullName evidence="4">Selenoprotein W</fullName>
    </recommendedName>
</protein>
<evidence type="ECO:0000313" key="3">
    <source>
        <dbReference type="EMBL" id="CAE0411677.1"/>
    </source>
</evidence>
<dbReference type="InterPro" id="IPR036249">
    <property type="entry name" value="Thioredoxin-like_sf"/>
</dbReference>
<gene>
    <name evidence="3" type="ORF">ACOF00016_LOCUS8967</name>
</gene>
<sequence>MMMTTRSKHVHVFFSMTTLIGLLLSFPESMAFVPQRSRGIPNLFRTAARIRMAADDDTSNVHQISIEYCRRCRWGLRGFWTAQELLSTFRDDDNLGAVTLIPSATPGRFAVTAKKADGKSVVLWNRDEAEGFPEMKDLKQLVRDEINPARFLGHSDSTERQEKTDPAETKDTIIDLSKEQPEPNDVNLKPKDVQDVPTPHLTISYCTGCQWLLRAAYVAQELVSTFSEEIHAVTLLPRRRPAKGGAFLVTVDGAIIWDRFEQGRFPETKELEQLVRDVLHHSKHLGHIDVKNTAAVPVEEMDDDEAAEARKFFGVM</sequence>
<evidence type="ECO:0000256" key="2">
    <source>
        <dbReference type="SAM" id="SignalP"/>
    </source>
</evidence>
<feature type="chain" id="PRO_5031309345" description="Selenoprotein W" evidence="2">
    <location>
        <begin position="32"/>
        <end position="316"/>
    </location>
</feature>
<accession>A0A7S3L752</accession>
<dbReference type="PANTHER" id="PTHR36417">
    <property type="entry name" value="SELENOPROTEIN DOMAIN PROTEIN (AFU_ORTHOLOGUE AFUA_1G05220)"/>
    <property type="match status" value="1"/>
</dbReference>
<proteinExistence type="predicted"/>
<dbReference type="Pfam" id="PF10262">
    <property type="entry name" value="Rdx"/>
    <property type="match status" value="2"/>
</dbReference>
<dbReference type="AlphaFoldDB" id="A0A7S3L752"/>
<dbReference type="Gene3D" id="3.40.30.10">
    <property type="entry name" value="Glutaredoxin"/>
    <property type="match status" value="2"/>
</dbReference>
<keyword evidence="1" id="KW-0676">Redox-active center</keyword>
<dbReference type="EMBL" id="HBIM01010727">
    <property type="protein sequence ID" value="CAE0411677.1"/>
    <property type="molecule type" value="Transcribed_RNA"/>
</dbReference>